<keyword evidence="3" id="KW-1185">Reference proteome</keyword>
<dbReference type="AlphaFoldDB" id="A0A100WFZ6"/>
<dbReference type="STRING" id="228230.RMCC_4477"/>
<reference evidence="3" key="1">
    <citation type="journal article" date="2016" name="Genome Announc.">
        <title>Draft Genome Sequences of Five Rapidly Growing Mycobacterium Species, M. thermoresistibile, M. fortuitum subsp. acetamidolyticum, M. canariasense, M. brisbanense, and M. novocastrense.</title>
        <authorList>
            <person name="Katahira K."/>
            <person name="Ogura Y."/>
            <person name="Gotoh Y."/>
            <person name="Hayashi T."/>
        </authorList>
    </citation>
    <scope>NUCLEOTIDE SEQUENCE [LARGE SCALE GENOMIC DNA]</scope>
    <source>
        <strain evidence="3">JCM15298</strain>
    </source>
</reference>
<reference evidence="3" key="2">
    <citation type="submission" date="2016-02" db="EMBL/GenBank/DDBJ databases">
        <title>Draft genome sequence of five rapidly growing Mycobacterium species.</title>
        <authorList>
            <person name="Katahira K."/>
            <person name="Gotou Y."/>
            <person name="Iida K."/>
            <person name="Ogura Y."/>
            <person name="Hayashi T."/>
        </authorList>
    </citation>
    <scope>NUCLEOTIDE SEQUENCE [LARGE SCALE GENOMIC DNA]</scope>
    <source>
        <strain evidence="3">JCM15298</strain>
    </source>
</reference>
<dbReference type="Proteomes" id="UP000069443">
    <property type="component" value="Unassembled WGS sequence"/>
</dbReference>
<evidence type="ECO:0000313" key="3">
    <source>
        <dbReference type="Proteomes" id="UP000069443"/>
    </source>
</evidence>
<dbReference type="SUPFAM" id="SSF51735">
    <property type="entry name" value="NAD(P)-binding Rossmann-fold domains"/>
    <property type="match status" value="1"/>
</dbReference>
<dbReference type="PANTHER" id="PTHR48079">
    <property type="entry name" value="PROTEIN YEEZ"/>
    <property type="match status" value="1"/>
</dbReference>
<dbReference type="InterPro" id="IPR036291">
    <property type="entry name" value="NAD(P)-bd_dom_sf"/>
</dbReference>
<proteinExistence type="predicted"/>
<accession>A0A100WFZ6</accession>
<dbReference type="EMBL" id="BCSY01000074">
    <property type="protein sequence ID" value="GAS97511.1"/>
    <property type="molecule type" value="Genomic_DNA"/>
</dbReference>
<dbReference type="InterPro" id="IPR051783">
    <property type="entry name" value="NAD(P)-dependent_oxidoreduct"/>
</dbReference>
<dbReference type="PANTHER" id="PTHR48079:SF6">
    <property type="entry name" value="NAD(P)-BINDING DOMAIN-CONTAINING PROTEIN-RELATED"/>
    <property type="match status" value="1"/>
</dbReference>
<feature type="domain" description="NAD-dependent epimerase/dehydratase" evidence="1">
    <location>
        <begin position="3"/>
        <end position="73"/>
    </location>
</feature>
<dbReference type="InterPro" id="IPR001509">
    <property type="entry name" value="Epimerase_deHydtase"/>
</dbReference>
<sequence>MHVFVTGASGFIGSAVVAELLAAGHEVTGLARSPESAEAISAAGAVPHRGDLADPAGLRAAADTADAVAHLAFHHDFTDYARAGELDRQAIAAFGEALSGSNRPLLVTSGLAALGAGDLITESDAAVPGAPRQSEAAALGYAERGVRVVAIRLSPTVHGKGDHGFVPRLIEIARETGVAAYPGDGANRWSAVHRLDAARLFRLALEQPTGAPAGSILHGVAEEGIASRVIAESIGAGLGLPVRSGQPEHFGWLGAFFALDMAASSTQTRKNLGWKPTEVGLLEDLAQGHYFG</sequence>
<gene>
    <name evidence="2" type="ORF">RMCC_4477</name>
</gene>
<dbReference type="Gene3D" id="3.40.50.720">
    <property type="entry name" value="NAD(P)-binding Rossmann-like Domain"/>
    <property type="match status" value="1"/>
</dbReference>
<comment type="caution">
    <text evidence="2">The sequence shown here is derived from an EMBL/GenBank/DDBJ whole genome shotgun (WGS) entry which is preliminary data.</text>
</comment>
<dbReference type="RefSeq" id="WP_062658392.1">
    <property type="nucleotide sequence ID" value="NZ_BCSY01000074.1"/>
</dbReference>
<evidence type="ECO:0000259" key="1">
    <source>
        <dbReference type="Pfam" id="PF01370"/>
    </source>
</evidence>
<evidence type="ECO:0000313" key="2">
    <source>
        <dbReference type="EMBL" id="GAS97511.1"/>
    </source>
</evidence>
<organism evidence="2 3">
    <name type="scientific">Mycolicibacterium canariasense</name>
    <name type="common">Mycobacterium canariasense</name>
    <dbReference type="NCBI Taxonomy" id="228230"/>
    <lineage>
        <taxon>Bacteria</taxon>
        <taxon>Bacillati</taxon>
        <taxon>Actinomycetota</taxon>
        <taxon>Actinomycetes</taxon>
        <taxon>Mycobacteriales</taxon>
        <taxon>Mycobacteriaceae</taxon>
        <taxon>Mycolicibacterium</taxon>
    </lineage>
</organism>
<dbReference type="GO" id="GO:0005737">
    <property type="term" value="C:cytoplasm"/>
    <property type="evidence" value="ECO:0007669"/>
    <property type="project" value="TreeGrafter"/>
</dbReference>
<dbReference type="GO" id="GO:0004029">
    <property type="term" value="F:aldehyde dehydrogenase (NAD+) activity"/>
    <property type="evidence" value="ECO:0007669"/>
    <property type="project" value="TreeGrafter"/>
</dbReference>
<dbReference type="OrthoDB" id="9787292at2"/>
<protein>
    <submittedName>
        <fullName evidence="2">NAD-dependent epimerase/dehydratase</fullName>
    </submittedName>
</protein>
<dbReference type="Pfam" id="PF01370">
    <property type="entry name" value="Epimerase"/>
    <property type="match status" value="1"/>
</dbReference>
<name>A0A100WFZ6_MYCCR</name>
<dbReference type="CDD" id="cd05262">
    <property type="entry name" value="SDR_a7"/>
    <property type="match status" value="1"/>
</dbReference>